<reference evidence="5 6" key="1">
    <citation type="submission" date="2018-11" db="EMBL/GenBank/DDBJ databases">
        <title>Draft genome sequence of Cellulomonas takizawaensis strain TKZ-21.</title>
        <authorList>
            <person name="Yamamura H."/>
            <person name="Hayashi T."/>
            <person name="Hamada M."/>
            <person name="Serisawa Y."/>
            <person name="Matsuyama K."/>
            <person name="Nakagawa Y."/>
            <person name="Otoguro M."/>
            <person name="Yanagida F."/>
            <person name="Hayakawa M."/>
        </authorList>
    </citation>
    <scope>NUCLEOTIDE SEQUENCE [LARGE SCALE GENOMIC DNA]</scope>
    <source>
        <strain evidence="5 6">TKZ-21</strain>
    </source>
</reference>
<sequence>MGALVALACVLVGVGAAAALTPAPSDGGIVAGARLDLPPGETATPAAGPDGVDAPPTASTVPTPAPTADPDLDLTLVAAGDVLPHLPVLASARTTDGYDLSPLLAGLDRWVQPADLALCHLEVPVAPAGTRPSGYPMFGSPAAIAQGLRAQGWDGCSTASNHSVDRGFAGVTATLDALDAAGLGHVGTARSEAEQAQPQLYRLERDGRVVTVAHLAATYSTNGMPVDADKPWSVDRIDVPALVAAATAARAAGADVVVASVHCCVEYRTEPTAEQVAIDQQLADSGVVDLVIGHHAHVPQPVERLAGGPRGAGMWVAYGLGNYLSNQDEACCAPGTSSGLLLTAHLRATGAFPARGVAAGPVEVTGVEWTPITVDRTGGHRLHALVDVPQGTGTLSAAQVADRVARVRAAAGAQAPERTTPVVPTGPAPVVVPRTAG</sequence>
<dbReference type="InterPro" id="IPR052169">
    <property type="entry name" value="CW_Biosynth-Accessory"/>
</dbReference>
<evidence type="ECO:0000313" key="5">
    <source>
        <dbReference type="EMBL" id="GCD21815.1"/>
    </source>
</evidence>
<evidence type="ECO:0000259" key="4">
    <source>
        <dbReference type="SMART" id="SM00854"/>
    </source>
</evidence>
<dbReference type="Gene3D" id="3.60.21.10">
    <property type="match status" value="1"/>
</dbReference>
<name>A0A401V4I7_9CELL</name>
<keyword evidence="6" id="KW-1185">Reference proteome</keyword>
<dbReference type="SMART" id="SM00854">
    <property type="entry name" value="PGA_cap"/>
    <property type="match status" value="1"/>
</dbReference>
<evidence type="ECO:0000256" key="3">
    <source>
        <dbReference type="SAM" id="SignalP"/>
    </source>
</evidence>
<organism evidence="5 6">
    <name type="scientific">Cellulomonas algicola</name>
    <dbReference type="NCBI Taxonomy" id="2071633"/>
    <lineage>
        <taxon>Bacteria</taxon>
        <taxon>Bacillati</taxon>
        <taxon>Actinomycetota</taxon>
        <taxon>Actinomycetes</taxon>
        <taxon>Micrococcales</taxon>
        <taxon>Cellulomonadaceae</taxon>
        <taxon>Cellulomonas</taxon>
    </lineage>
</organism>
<accession>A0A401V4I7</accession>
<dbReference type="CDD" id="cd07381">
    <property type="entry name" value="MPP_CapA"/>
    <property type="match status" value="1"/>
</dbReference>
<protein>
    <recommendedName>
        <fullName evidence="4">Capsule synthesis protein CapA domain-containing protein</fullName>
    </recommendedName>
</protein>
<dbReference type="Proteomes" id="UP000288246">
    <property type="component" value="Unassembled WGS sequence"/>
</dbReference>
<dbReference type="AlphaFoldDB" id="A0A401V4I7"/>
<feature type="region of interest" description="Disordered" evidence="2">
    <location>
        <begin position="31"/>
        <end position="68"/>
    </location>
</feature>
<dbReference type="SUPFAM" id="SSF56300">
    <property type="entry name" value="Metallo-dependent phosphatases"/>
    <property type="match status" value="1"/>
</dbReference>
<dbReference type="InterPro" id="IPR019079">
    <property type="entry name" value="Capsule_synth_CapA"/>
</dbReference>
<evidence type="ECO:0000313" key="6">
    <source>
        <dbReference type="Proteomes" id="UP000288246"/>
    </source>
</evidence>
<proteinExistence type="inferred from homology"/>
<feature type="domain" description="Capsule synthesis protein CapA" evidence="4">
    <location>
        <begin position="75"/>
        <end position="327"/>
    </location>
</feature>
<comment type="caution">
    <text evidence="5">The sequence shown here is derived from an EMBL/GenBank/DDBJ whole genome shotgun (WGS) entry which is preliminary data.</text>
</comment>
<dbReference type="EMBL" id="BHYL01000351">
    <property type="protein sequence ID" value="GCD21815.1"/>
    <property type="molecule type" value="Genomic_DNA"/>
</dbReference>
<dbReference type="PANTHER" id="PTHR33393">
    <property type="entry name" value="POLYGLUTAMINE SYNTHESIS ACCESSORY PROTEIN RV0574C-RELATED"/>
    <property type="match status" value="1"/>
</dbReference>
<dbReference type="InterPro" id="IPR029052">
    <property type="entry name" value="Metallo-depent_PP-like"/>
</dbReference>
<dbReference type="Pfam" id="PF09587">
    <property type="entry name" value="PGA_cap"/>
    <property type="match status" value="1"/>
</dbReference>
<feature type="region of interest" description="Disordered" evidence="2">
    <location>
        <begin position="413"/>
        <end position="437"/>
    </location>
</feature>
<gene>
    <name evidence="5" type="ORF">CTKZ_33770</name>
</gene>
<comment type="similarity">
    <text evidence="1">Belongs to the CapA family.</text>
</comment>
<evidence type="ECO:0000256" key="2">
    <source>
        <dbReference type="SAM" id="MobiDB-lite"/>
    </source>
</evidence>
<dbReference type="PANTHER" id="PTHR33393:SF13">
    <property type="entry name" value="PGA BIOSYNTHESIS PROTEIN CAPA"/>
    <property type="match status" value="1"/>
</dbReference>
<feature type="chain" id="PRO_5019458135" description="Capsule synthesis protein CapA domain-containing protein" evidence="3">
    <location>
        <begin position="19"/>
        <end position="437"/>
    </location>
</feature>
<feature type="compositionally biased region" description="Low complexity" evidence="2">
    <location>
        <begin position="38"/>
        <end position="68"/>
    </location>
</feature>
<evidence type="ECO:0000256" key="1">
    <source>
        <dbReference type="ARBA" id="ARBA00005662"/>
    </source>
</evidence>
<feature type="signal peptide" evidence="3">
    <location>
        <begin position="1"/>
        <end position="18"/>
    </location>
</feature>
<keyword evidence="3" id="KW-0732">Signal</keyword>